<dbReference type="PANTHER" id="PTHR11037:SF20">
    <property type="entry name" value="PROTEIN GRAINYHEAD"/>
    <property type="match status" value="1"/>
</dbReference>
<accession>A0A9W9VET9</accession>
<dbReference type="Pfam" id="PF04516">
    <property type="entry name" value="CP2"/>
    <property type="match status" value="1"/>
</dbReference>
<dbReference type="InterPro" id="IPR007604">
    <property type="entry name" value="CP2"/>
</dbReference>
<evidence type="ECO:0000259" key="7">
    <source>
        <dbReference type="PROSITE" id="PS51968"/>
    </source>
</evidence>
<dbReference type="PANTHER" id="PTHR11037">
    <property type="entry name" value="TRANSCRIPTION FACTOR CP2"/>
    <property type="match status" value="1"/>
</dbReference>
<evidence type="ECO:0000313" key="8">
    <source>
        <dbReference type="EMBL" id="KAJ5378189.1"/>
    </source>
</evidence>
<dbReference type="GeneID" id="81437706"/>
<evidence type="ECO:0000256" key="1">
    <source>
        <dbReference type="ARBA" id="ARBA00004123"/>
    </source>
</evidence>
<comment type="caution">
    <text evidence="8">The sequence shown here is derived from an EMBL/GenBank/DDBJ whole genome shotgun (WGS) entry which is preliminary data.</text>
</comment>
<feature type="region of interest" description="Disordered" evidence="6">
    <location>
        <begin position="358"/>
        <end position="397"/>
    </location>
</feature>
<dbReference type="RefSeq" id="XP_056557052.1">
    <property type="nucleotide sequence ID" value="XM_056698527.1"/>
</dbReference>
<evidence type="ECO:0000256" key="2">
    <source>
        <dbReference type="ARBA" id="ARBA00023015"/>
    </source>
</evidence>
<keyword evidence="5" id="KW-0539">Nucleus</keyword>
<dbReference type="GO" id="GO:0005634">
    <property type="term" value="C:nucleus"/>
    <property type="evidence" value="ECO:0007669"/>
    <property type="project" value="UniProtKB-SubCell"/>
</dbReference>
<keyword evidence="2" id="KW-0805">Transcription regulation</keyword>
<keyword evidence="9" id="KW-1185">Reference proteome</keyword>
<keyword evidence="3" id="KW-0238">DNA-binding</keyword>
<dbReference type="GO" id="GO:0000978">
    <property type="term" value="F:RNA polymerase II cis-regulatory region sequence-specific DNA binding"/>
    <property type="evidence" value="ECO:0007669"/>
    <property type="project" value="TreeGrafter"/>
</dbReference>
<evidence type="ECO:0000313" key="9">
    <source>
        <dbReference type="Proteomes" id="UP001147782"/>
    </source>
</evidence>
<evidence type="ECO:0000256" key="4">
    <source>
        <dbReference type="ARBA" id="ARBA00023163"/>
    </source>
</evidence>
<dbReference type="Proteomes" id="UP001147782">
    <property type="component" value="Unassembled WGS sequence"/>
</dbReference>
<comment type="subcellular location">
    <subcellularLocation>
        <location evidence="1">Nucleus</location>
    </subcellularLocation>
</comment>
<dbReference type="Pfam" id="PF25416">
    <property type="entry name" value="GRHL1_C"/>
    <property type="match status" value="1"/>
</dbReference>
<name>A0A9W9VET9_9EURO</name>
<evidence type="ECO:0000256" key="6">
    <source>
        <dbReference type="SAM" id="MobiDB-lite"/>
    </source>
</evidence>
<feature type="compositionally biased region" description="Polar residues" evidence="6">
    <location>
        <begin position="106"/>
        <end position="135"/>
    </location>
</feature>
<evidence type="ECO:0000256" key="3">
    <source>
        <dbReference type="ARBA" id="ARBA00023125"/>
    </source>
</evidence>
<dbReference type="InterPro" id="IPR040167">
    <property type="entry name" value="TF_CP2-like"/>
</dbReference>
<dbReference type="PROSITE" id="PS51968">
    <property type="entry name" value="GRH_CP2_DB"/>
    <property type="match status" value="1"/>
</dbReference>
<dbReference type="GO" id="GO:0001228">
    <property type="term" value="F:DNA-binding transcription activator activity, RNA polymerase II-specific"/>
    <property type="evidence" value="ECO:0007669"/>
    <property type="project" value="TreeGrafter"/>
</dbReference>
<protein>
    <submittedName>
        <fullName evidence="8">Transcriptional regulator family: Grainyhead/CP2</fullName>
    </submittedName>
</protein>
<proteinExistence type="predicted"/>
<gene>
    <name evidence="8" type="ORF">N7496_005598</name>
</gene>
<dbReference type="InterPro" id="IPR057520">
    <property type="entry name" value="GRHL1/CP2_C"/>
</dbReference>
<feature type="compositionally biased region" description="Basic and acidic residues" evidence="6">
    <location>
        <begin position="372"/>
        <end position="383"/>
    </location>
</feature>
<keyword evidence="4" id="KW-0804">Transcription</keyword>
<feature type="region of interest" description="Disordered" evidence="6">
    <location>
        <begin position="104"/>
        <end position="135"/>
    </location>
</feature>
<feature type="domain" description="Grh/CP2 DB" evidence="7">
    <location>
        <begin position="143"/>
        <end position="384"/>
    </location>
</feature>
<dbReference type="AlphaFoldDB" id="A0A9W9VET9"/>
<dbReference type="OrthoDB" id="7680836at2759"/>
<evidence type="ECO:0000256" key="5">
    <source>
        <dbReference type="ARBA" id="ARBA00023242"/>
    </source>
</evidence>
<dbReference type="EMBL" id="JAPZBS010000004">
    <property type="protein sequence ID" value="KAJ5378189.1"/>
    <property type="molecule type" value="Genomic_DNA"/>
</dbReference>
<reference evidence="8" key="1">
    <citation type="submission" date="2022-11" db="EMBL/GenBank/DDBJ databases">
        <authorList>
            <person name="Petersen C."/>
        </authorList>
    </citation>
    <scope>NUCLEOTIDE SEQUENCE</scope>
    <source>
        <strain evidence="8">IBT 29864</strain>
    </source>
</reference>
<reference evidence="8" key="2">
    <citation type="journal article" date="2023" name="IMA Fungus">
        <title>Comparative genomic study of the Penicillium genus elucidates a diverse pangenome and 15 lateral gene transfer events.</title>
        <authorList>
            <person name="Petersen C."/>
            <person name="Sorensen T."/>
            <person name="Nielsen M.R."/>
            <person name="Sondergaard T.E."/>
            <person name="Sorensen J.L."/>
            <person name="Fitzpatrick D.A."/>
            <person name="Frisvad J.C."/>
            <person name="Nielsen K.L."/>
        </authorList>
    </citation>
    <scope>NUCLEOTIDE SEQUENCE</scope>
    <source>
        <strain evidence="8">IBT 29864</strain>
    </source>
</reference>
<sequence>MFSNRQREWTCILTKLYQSALKYSGKDIDRSISPKNMFGNESLQFTRGWLPSSQSNWKIDPSSFEHPLPLQQQNHAGLFSNNLACEQSQILHCDSGYETWDEPAHSLSQGGFSRPQSSESALKSTSPQSFSATGTTISQAEGERFRFHTSLRASTAMVGDSKEAPESYLNKGQVYHLRLVDTTPPRLITEKTRYRTFVRVSFKEHKQRVNAEAYWQLWKDSRGLAESDTKDSELRAVEYAGQDSPQVQLEQEFLDGFSVTWTVNPATGLGECNIPVRFNFLSTDFTLAKGVKGISVRLCTKTDQLNNLEAPYQPEICFCNIRVFRDHGAERKLSNDITNIQKRIQKLTEQIGKTVLHEPPKKRKRGSVAAKNRNELKVSDQADHGSSMDTVDHAAGDPHSNKLQIKLTNLRTMLFSSCSESVLSLRGGKEDDPEVHVTRLQSRSPGPQNNAAPRVSSIRGSTASVDGALGSVRQGFNNVDAIEDGFPMTLKHAGPRQSPMPVACFYIHRSGEDSPSDRYYRTIYLRERSTRDLVQRICEKCSVDASKVSRILHTNQAGLEILVDDDFVEQIMEGQDMVVRIERLPLKDGGAGSPPSASLGIRLEY</sequence>
<organism evidence="8 9">
    <name type="scientific">Penicillium cataractarum</name>
    <dbReference type="NCBI Taxonomy" id="2100454"/>
    <lineage>
        <taxon>Eukaryota</taxon>
        <taxon>Fungi</taxon>
        <taxon>Dikarya</taxon>
        <taxon>Ascomycota</taxon>
        <taxon>Pezizomycotina</taxon>
        <taxon>Eurotiomycetes</taxon>
        <taxon>Eurotiomycetidae</taxon>
        <taxon>Eurotiales</taxon>
        <taxon>Aspergillaceae</taxon>
        <taxon>Penicillium</taxon>
    </lineage>
</organism>